<dbReference type="AlphaFoldDB" id="A0A919LVI1"/>
<dbReference type="Proteomes" id="UP000655094">
    <property type="component" value="Unassembled WGS sequence"/>
</dbReference>
<sequence length="80" mass="8842">MPAGLYAAVSLILHQRFIDHALGKHLVGRIEMGIQRADVNRPGGGELVRRGLSQQRDAGDQRQQGEADNRQDGNLNDRKV</sequence>
<evidence type="ECO:0000313" key="3">
    <source>
        <dbReference type="Proteomes" id="UP000655094"/>
    </source>
</evidence>
<name>A0A919LVI1_KLEPN</name>
<reference evidence="2" key="1">
    <citation type="submission" date="2020-10" db="EMBL/GenBank/DDBJ databases">
        <title>Genome Sequence of ESBL Producing Zambian Clinical Strains.</title>
        <authorList>
            <person name="Shawa M."/>
            <person name="Furuta Y."/>
            <person name="Simbotwe M."/>
            <person name="Mulenga E."/>
            <person name="Mubanga M."/>
            <person name="Mulenga G."/>
            <person name="Kaile C."/>
            <person name="Zorigt T."/>
            <person name="Hang'ombe B."/>
            <person name="Higashi H."/>
        </authorList>
    </citation>
    <scope>NUCLEOTIDE SEQUENCE</scope>
    <source>
        <strain evidence="2">Zam_UTH_09</strain>
    </source>
</reference>
<gene>
    <name evidence="2" type="ORF">KPZU09_56850</name>
</gene>
<protein>
    <submittedName>
        <fullName evidence="2">Uncharacterized protein</fullName>
    </submittedName>
</protein>
<evidence type="ECO:0000313" key="2">
    <source>
        <dbReference type="EMBL" id="GHK55949.1"/>
    </source>
</evidence>
<comment type="caution">
    <text evidence="2">The sequence shown here is derived from an EMBL/GenBank/DDBJ whole genome shotgun (WGS) entry which is preliminary data.</text>
</comment>
<proteinExistence type="predicted"/>
<evidence type="ECO:0000256" key="1">
    <source>
        <dbReference type="SAM" id="MobiDB-lite"/>
    </source>
</evidence>
<feature type="compositionally biased region" description="Basic and acidic residues" evidence="1">
    <location>
        <begin position="57"/>
        <end position="80"/>
    </location>
</feature>
<dbReference type="EMBL" id="BNFF01000001">
    <property type="protein sequence ID" value="GHK55949.1"/>
    <property type="molecule type" value="Genomic_DNA"/>
</dbReference>
<feature type="region of interest" description="Disordered" evidence="1">
    <location>
        <begin position="38"/>
        <end position="80"/>
    </location>
</feature>
<organism evidence="2 3">
    <name type="scientific">Klebsiella pneumoniae</name>
    <dbReference type="NCBI Taxonomy" id="573"/>
    <lineage>
        <taxon>Bacteria</taxon>
        <taxon>Pseudomonadati</taxon>
        <taxon>Pseudomonadota</taxon>
        <taxon>Gammaproteobacteria</taxon>
        <taxon>Enterobacterales</taxon>
        <taxon>Enterobacteriaceae</taxon>
        <taxon>Klebsiella/Raoultella group</taxon>
        <taxon>Klebsiella</taxon>
        <taxon>Klebsiella pneumoniae complex</taxon>
    </lineage>
</organism>
<accession>A0A919LVI1</accession>